<reference evidence="4 5" key="1">
    <citation type="submission" date="2017-09" db="EMBL/GenBank/DDBJ databases">
        <authorList>
            <consortium name="International Durum Wheat Genome Sequencing Consortium (IDWGSC)"/>
            <person name="Milanesi L."/>
        </authorList>
    </citation>
    <scope>NUCLEOTIDE SEQUENCE [LARGE SCALE GENOMIC DNA]</scope>
    <source>
        <strain evidence="5">cv. Svevo</strain>
    </source>
</reference>
<dbReference type="Pfam" id="PF05699">
    <property type="entry name" value="Dimer_Tnp_hAT"/>
    <property type="match status" value="1"/>
</dbReference>
<dbReference type="InterPro" id="IPR008906">
    <property type="entry name" value="HATC_C_dom"/>
</dbReference>
<dbReference type="PANTHER" id="PTHR23272">
    <property type="entry name" value="BED FINGER-RELATED"/>
    <property type="match status" value="1"/>
</dbReference>
<keyword evidence="5" id="KW-1185">Reference proteome</keyword>
<dbReference type="PANTHER" id="PTHR23272:SF184">
    <property type="entry name" value="OS03G0311250 PROTEIN"/>
    <property type="match status" value="1"/>
</dbReference>
<feature type="compositionally biased region" description="Basic and acidic residues" evidence="1">
    <location>
        <begin position="1"/>
        <end position="36"/>
    </location>
</feature>
<feature type="domain" description="HAT C-terminal dimerisation" evidence="2">
    <location>
        <begin position="232"/>
        <end position="294"/>
    </location>
</feature>
<accession>A0A9R1QZB7</accession>
<evidence type="ECO:0000259" key="3">
    <source>
        <dbReference type="Pfam" id="PF14372"/>
    </source>
</evidence>
<evidence type="ECO:0000259" key="2">
    <source>
        <dbReference type="Pfam" id="PF05699"/>
    </source>
</evidence>
<evidence type="ECO:0000313" key="4">
    <source>
        <dbReference type="EMBL" id="VAH85554.1"/>
    </source>
</evidence>
<dbReference type="Pfam" id="PF14372">
    <property type="entry name" value="hAT-like_RNase-H"/>
    <property type="match status" value="1"/>
</dbReference>
<gene>
    <name evidence="4" type="ORF">TRITD_3Bv1G267310</name>
</gene>
<dbReference type="InterPro" id="IPR012337">
    <property type="entry name" value="RNaseH-like_sf"/>
</dbReference>
<feature type="compositionally biased region" description="Low complexity" evidence="1">
    <location>
        <begin position="93"/>
        <end position="113"/>
    </location>
</feature>
<organism evidence="4 5">
    <name type="scientific">Triticum turgidum subsp. durum</name>
    <name type="common">Durum wheat</name>
    <name type="synonym">Triticum durum</name>
    <dbReference type="NCBI Taxonomy" id="4567"/>
    <lineage>
        <taxon>Eukaryota</taxon>
        <taxon>Viridiplantae</taxon>
        <taxon>Streptophyta</taxon>
        <taxon>Embryophyta</taxon>
        <taxon>Tracheophyta</taxon>
        <taxon>Spermatophyta</taxon>
        <taxon>Magnoliopsida</taxon>
        <taxon>Liliopsida</taxon>
        <taxon>Poales</taxon>
        <taxon>Poaceae</taxon>
        <taxon>BOP clade</taxon>
        <taxon>Pooideae</taxon>
        <taxon>Triticodae</taxon>
        <taxon>Triticeae</taxon>
        <taxon>Triticinae</taxon>
        <taxon>Triticum</taxon>
    </lineage>
</organism>
<dbReference type="Proteomes" id="UP000324705">
    <property type="component" value="Chromosome 3B"/>
</dbReference>
<dbReference type="AlphaFoldDB" id="A0A9R1QZB7"/>
<feature type="compositionally biased region" description="Basic residues" evidence="1">
    <location>
        <begin position="52"/>
        <end position="62"/>
    </location>
</feature>
<dbReference type="GO" id="GO:0003677">
    <property type="term" value="F:DNA binding"/>
    <property type="evidence" value="ECO:0007669"/>
    <property type="project" value="InterPro"/>
</dbReference>
<dbReference type="SUPFAM" id="SSF53098">
    <property type="entry name" value="Ribonuclease H-like"/>
    <property type="match status" value="1"/>
</dbReference>
<feature type="region of interest" description="Disordered" evidence="1">
    <location>
        <begin position="1"/>
        <end position="62"/>
    </location>
</feature>
<evidence type="ECO:0000256" key="1">
    <source>
        <dbReference type="SAM" id="MobiDB-lite"/>
    </source>
</evidence>
<feature type="domain" description="hAT-like transposase RNase-H fold" evidence="3">
    <location>
        <begin position="116"/>
        <end position="186"/>
    </location>
</feature>
<dbReference type="Gramene" id="TRITD3Bv1G267310.1">
    <property type="protein sequence ID" value="TRITD3Bv1G267310.1"/>
    <property type="gene ID" value="TRITD3Bv1G267310"/>
</dbReference>
<feature type="region of interest" description="Disordered" evidence="1">
    <location>
        <begin position="81"/>
        <end position="114"/>
    </location>
</feature>
<sequence>MVKEKGNEKGKGAGKENGKPKGAGKENGKAKAKEKSLNYLIRQDSALPPLVPRKKSKPKVQIKKAKDFPNAPMGELICRLKKHPPPPPRLPDRTGAGVRAAEAAASGSATGSELPHASTIEMGEAMLEKFDKYWEEKNNAMVIATVFDPRYKMNYIEWAFGELYGVGSTRGRTEMKIVEKELATLYDKCVSQDKRAGNGESVSSSTNIPSIPVQAGYESFLSSRSTRISKSELRNYLEDAVEPRNKALDLLGWWKVNAPRYPIMAKIARRFLTIPATSVSSESTFSTIGRILGMSTRTNELWI</sequence>
<dbReference type="InterPro" id="IPR025525">
    <property type="entry name" value="hAT-like_transposase_RNase-H"/>
</dbReference>
<protein>
    <recommendedName>
        <fullName evidence="6">HAT C-terminal dimerisation domain-containing protein</fullName>
    </recommendedName>
</protein>
<evidence type="ECO:0008006" key="6">
    <source>
        <dbReference type="Google" id="ProtNLM"/>
    </source>
</evidence>
<dbReference type="EMBL" id="LT934116">
    <property type="protein sequence ID" value="VAH85554.1"/>
    <property type="molecule type" value="Genomic_DNA"/>
</dbReference>
<dbReference type="GO" id="GO:0046983">
    <property type="term" value="F:protein dimerization activity"/>
    <property type="evidence" value="ECO:0007669"/>
    <property type="project" value="InterPro"/>
</dbReference>
<evidence type="ECO:0000313" key="5">
    <source>
        <dbReference type="Proteomes" id="UP000324705"/>
    </source>
</evidence>
<name>A0A9R1QZB7_TRITD</name>
<proteinExistence type="predicted"/>